<dbReference type="Proteomes" id="UP000284842">
    <property type="component" value="Unassembled WGS sequence"/>
</dbReference>
<feature type="compositionally biased region" description="Polar residues" evidence="1">
    <location>
        <begin position="57"/>
        <end position="67"/>
    </location>
</feature>
<dbReference type="OrthoDB" id="3264363at2759"/>
<organism evidence="2 3">
    <name type="scientific">Panaeolus cyanescens</name>
    <dbReference type="NCBI Taxonomy" id="181874"/>
    <lineage>
        <taxon>Eukaryota</taxon>
        <taxon>Fungi</taxon>
        <taxon>Dikarya</taxon>
        <taxon>Basidiomycota</taxon>
        <taxon>Agaricomycotina</taxon>
        <taxon>Agaricomycetes</taxon>
        <taxon>Agaricomycetidae</taxon>
        <taxon>Agaricales</taxon>
        <taxon>Agaricineae</taxon>
        <taxon>Galeropsidaceae</taxon>
        <taxon>Panaeolus</taxon>
    </lineage>
</organism>
<feature type="region of interest" description="Disordered" evidence="1">
    <location>
        <begin position="16"/>
        <end position="98"/>
    </location>
</feature>
<accession>A0A409WCL3</accession>
<evidence type="ECO:0000313" key="2">
    <source>
        <dbReference type="EMBL" id="PPQ76216.1"/>
    </source>
</evidence>
<keyword evidence="3" id="KW-1185">Reference proteome</keyword>
<dbReference type="AlphaFoldDB" id="A0A409WCL3"/>
<comment type="caution">
    <text evidence="2">The sequence shown here is derived from an EMBL/GenBank/DDBJ whole genome shotgun (WGS) entry which is preliminary data.</text>
</comment>
<gene>
    <name evidence="2" type="ORF">CVT24_008948</name>
</gene>
<sequence length="342" mass="38871">MSLSSQETQRRRQVNNLLHTLRGEQFRHQQNLRRSRADFNTTRAYNLPTLPPGLLSELNQHNSSPITQPKAPEKASTSSGSWSGPSPPKSWIKRDALTDPQSTPVWRREAFAIVAQHINGFLSPEKVPPLSLMCLRAIVSRSSNDEELKDLMLYVPEHLQRDLIRYHAIHSPLPQWKLNVLLALRPGGHVDGEILVVGPKANLTEDHFLVNNSEGTANSQELDWESEEHSNEPLRHLFLVSTRLSTAMLLTLPPTLTHIALIHLPSPIPLARLTKLCPLLVLLDLSFNSWLCNQLDAEDILDKVDWSRWSHLQVLGLRECYVPADLLQNVNKHRWDDVSLIR</sequence>
<proteinExistence type="predicted"/>
<reference evidence="2 3" key="1">
    <citation type="journal article" date="2018" name="Evol. Lett.">
        <title>Horizontal gene cluster transfer increased hallucinogenic mushroom diversity.</title>
        <authorList>
            <person name="Reynolds H.T."/>
            <person name="Vijayakumar V."/>
            <person name="Gluck-Thaler E."/>
            <person name="Korotkin H.B."/>
            <person name="Matheny P.B."/>
            <person name="Slot J.C."/>
        </authorList>
    </citation>
    <scope>NUCLEOTIDE SEQUENCE [LARGE SCALE GENOMIC DNA]</scope>
    <source>
        <strain evidence="2 3">2629</strain>
    </source>
</reference>
<dbReference type="InParanoid" id="A0A409WCL3"/>
<dbReference type="EMBL" id="NHTK01005597">
    <property type="protein sequence ID" value="PPQ76216.1"/>
    <property type="molecule type" value="Genomic_DNA"/>
</dbReference>
<evidence type="ECO:0000256" key="1">
    <source>
        <dbReference type="SAM" id="MobiDB-lite"/>
    </source>
</evidence>
<protein>
    <submittedName>
        <fullName evidence="2">Uncharacterized protein</fullName>
    </submittedName>
</protein>
<evidence type="ECO:0000313" key="3">
    <source>
        <dbReference type="Proteomes" id="UP000284842"/>
    </source>
</evidence>
<name>A0A409WCL3_9AGAR</name>